<evidence type="ECO:0000313" key="1">
    <source>
        <dbReference type="EMBL" id="CAH2216623.1"/>
    </source>
</evidence>
<organism evidence="1 2">
    <name type="scientific">Pararge aegeria aegeria</name>
    <dbReference type="NCBI Taxonomy" id="348720"/>
    <lineage>
        <taxon>Eukaryota</taxon>
        <taxon>Metazoa</taxon>
        <taxon>Ecdysozoa</taxon>
        <taxon>Arthropoda</taxon>
        <taxon>Hexapoda</taxon>
        <taxon>Insecta</taxon>
        <taxon>Pterygota</taxon>
        <taxon>Neoptera</taxon>
        <taxon>Endopterygota</taxon>
        <taxon>Lepidoptera</taxon>
        <taxon>Glossata</taxon>
        <taxon>Ditrysia</taxon>
        <taxon>Papilionoidea</taxon>
        <taxon>Nymphalidae</taxon>
        <taxon>Satyrinae</taxon>
        <taxon>Satyrini</taxon>
        <taxon>Parargina</taxon>
        <taxon>Pararge</taxon>
    </lineage>
</organism>
<dbReference type="AlphaFoldDB" id="A0A8S4QTY5"/>
<dbReference type="Proteomes" id="UP000838756">
    <property type="component" value="Unassembled WGS sequence"/>
</dbReference>
<gene>
    <name evidence="1" type="primary">jg27479</name>
    <name evidence="1" type="ORF">PAEG_LOCUS4613</name>
</gene>
<dbReference type="EMBL" id="CAKXAJ010016168">
    <property type="protein sequence ID" value="CAH2216623.1"/>
    <property type="molecule type" value="Genomic_DNA"/>
</dbReference>
<protein>
    <submittedName>
        <fullName evidence="1">Jg27479 protein</fullName>
    </submittedName>
</protein>
<sequence length="79" mass="8617">MGRQRIAVACNFGASARSPKVRNGVYGGGRWRYACLRLLPPVLLLRRGRASAACSLSLFEASFKAIMASQKEATVDQRC</sequence>
<name>A0A8S4QTY5_9NEOP</name>
<comment type="caution">
    <text evidence="1">The sequence shown here is derived from an EMBL/GenBank/DDBJ whole genome shotgun (WGS) entry which is preliminary data.</text>
</comment>
<accession>A0A8S4QTY5</accession>
<evidence type="ECO:0000313" key="2">
    <source>
        <dbReference type="Proteomes" id="UP000838756"/>
    </source>
</evidence>
<keyword evidence="2" id="KW-1185">Reference proteome</keyword>
<proteinExistence type="predicted"/>
<reference evidence="1" key="1">
    <citation type="submission" date="2022-03" db="EMBL/GenBank/DDBJ databases">
        <authorList>
            <person name="Lindestad O."/>
        </authorList>
    </citation>
    <scope>NUCLEOTIDE SEQUENCE</scope>
</reference>